<name>A0A1B9F4M7_9BACT</name>
<proteinExistence type="predicted"/>
<dbReference type="EMBL" id="MAGO01000008">
    <property type="protein sequence ID" value="OCC14886.1"/>
    <property type="molecule type" value="Genomic_DNA"/>
</dbReference>
<gene>
    <name evidence="1" type="ORF">DBT_1681</name>
</gene>
<reference evidence="1 2" key="1">
    <citation type="submission" date="2016-06" db="EMBL/GenBank/DDBJ databases">
        <title>Respiratory ammonification of nitrate coupled to the oxidation of elemental sulfur in deep-sea autotrophic thermophilic bacteria.</title>
        <authorList>
            <person name="Slobodkina G.B."/>
            <person name="Mardanov A.V."/>
            <person name="Ravin N.V."/>
            <person name="Frolova A.A."/>
            <person name="Viryasiv M.B."/>
            <person name="Chernyh N.A."/>
            <person name="Bonch-Osmolovskaya E.A."/>
            <person name="Slobodkin A.I."/>
        </authorList>
    </citation>
    <scope>NUCLEOTIDE SEQUENCE [LARGE SCALE GENOMIC DNA]</scope>
    <source>
        <strain evidence="1 2">S69</strain>
    </source>
</reference>
<protein>
    <submittedName>
        <fullName evidence="1">Uncharacterized protein</fullName>
    </submittedName>
</protein>
<dbReference type="Proteomes" id="UP000093080">
    <property type="component" value="Unassembled WGS sequence"/>
</dbReference>
<dbReference type="AlphaFoldDB" id="A0A1B9F4M7"/>
<evidence type="ECO:0000313" key="2">
    <source>
        <dbReference type="Proteomes" id="UP000093080"/>
    </source>
</evidence>
<organism evidence="1 2">
    <name type="scientific">Dissulfuribacter thermophilus</name>
    <dbReference type="NCBI Taxonomy" id="1156395"/>
    <lineage>
        <taxon>Bacteria</taxon>
        <taxon>Pseudomonadati</taxon>
        <taxon>Thermodesulfobacteriota</taxon>
        <taxon>Dissulfuribacteria</taxon>
        <taxon>Dissulfuribacterales</taxon>
        <taxon>Dissulfuribacteraceae</taxon>
        <taxon>Dissulfuribacter</taxon>
    </lineage>
</organism>
<keyword evidence="2" id="KW-1185">Reference proteome</keyword>
<dbReference type="STRING" id="1156395.DBT_1681"/>
<accession>A0A1B9F4M7</accession>
<sequence>MVGTILFQASCACCSSIAVIFAWERPGHGQYKKIPKTIANRVFLEN</sequence>
<evidence type="ECO:0000313" key="1">
    <source>
        <dbReference type="EMBL" id="OCC14886.1"/>
    </source>
</evidence>
<comment type="caution">
    <text evidence="1">The sequence shown here is derived from an EMBL/GenBank/DDBJ whole genome shotgun (WGS) entry which is preliminary data.</text>
</comment>